<dbReference type="EMBL" id="JAQQWL010000015">
    <property type="protein sequence ID" value="KAK8040906.1"/>
    <property type="molecule type" value="Genomic_DNA"/>
</dbReference>
<name>A0ABR1T2T5_9PEZI</name>
<gene>
    <name evidence="1" type="ORF">PG994_013913</name>
</gene>
<sequence length="126" mass="14950">MGLPYPKPEYLVQSLLETQRLVDLEDLVDGMNLSEEWGEQHLDLDRTCSVEYAQWKDGQIRATIPQTQFSCLMELNDYPKPLRPIWKEIVQTKERRIGVELPKEDYLTRFFPVGREDPRLRERTNV</sequence>
<reference evidence="1 2" key="1">
    <citation type="submission" date="2023-01" db="EMBL/GenBank/DDBJ databases">
        <title>Analysis of 21 Apiospora genomes using comparative genomics revels a genus with tremendous synthesis potential of carbohydrate active enzymes and secondary metabolites.</title>
        <authorList>
            <person name="Sorensen T."/>
        </authorList>
    </citation>
    <scope>NUCLEOTIDE SEQUENCE [LARGE SCALE GENOMIC DNA]</scope>
    <source>
        <strain evidence="1 2">CBS 135458</strain>
    </source>
</reference>
<accession>A0ABR1T2T5</accession>
<proteinExistence type="predicted"/>
<keyword evidence="2" id="KW-1185">Reference proteome</keyword>
<dbReference type="Proteomes" id="UP001480595">
    <property type="component" value="Unassembled WGS sequence"/>
</dbReference>
<evidence type="ECO:0000313" key="1">
    <source>
        <dbReference type="EMBL" id="KAK8040906.1"/>
    </source>
</evidence>
<dbReference type="GeneID" id="92098385"/>
<comment type="caution">
    <text evidence="1">The sequence shown here is derived from an EMBL/GenBank/DDBJ whole genome shotgun (WGS) entry which is preliminary data.</text>
</comment>
<protein>
    <submittedName>
        <fullName evidence="1">Uncharacterized protein</fullName>
    </submittedName>
</protein>
<dbReference type="RefSeq" id="XP_066708451.1">
    <property type="nucleotide sequence ID" value="XM_066865322.1"/>
</dbReference>
<organism evidence="1 2">
    <name type="scientific">Apiospora phragmitis</name>
    <dbReference type="NCBI Taxonomy" id="2905665"/>
    <lineage>
        <taxon>Eukaryota</taxon>
        <taxon>Fungi</taxon>
        <taxon>Dikarya</taxon>
        <taxon>Ascomycota</taxon>
        <taxon>Pezizomycotina</taxon>
        <taxon>Sordariomycetes</taxon>
        <taxon>Xylariomycetidae</taxon>
        <taxon>Amphisphaeriales</taxon>
        <taxon>Apiosporaceae</taxon>
        <taxon>Apiospora</taxon>
    </lineage>
</organism>
<evidence type="ECO:0000313" key="2">
    <source>
        <dbReference type="Proteomes" id="UP001480595"/>
    </source>
</evidence>